<keyword evidence="3" id="KW-1185">Reference proteome</keyword>
<dbReference type="RefSeq" id="WP_045245794.1">
    <property type="nucleotide sequence ID" value="NZ_JPSL02000030.1"/>
</dbReference>
<dbReference type="AlphaFoldDB" id="A0A0D6XA70"/>
<protein>
    <recommendedName>
        <fullName evidence="4">Orc1-like AAA ATPase domain-containing protein</fullName>
    </recommendedName>
</protein>
<proteinExistence type="predicted"/>
<dbReference type="SUPFAM" id="SSF52540">
    <property type="entry name" value="P-loop containing nucleoside triphosphate hydrolases"/>
    <property type="match status" value="1"/>
</dbReference>
<feature type="transmembrane region" description="Helical" evidence="1">
    <location>
        <begin position="254"/>
        <end position="274"/>
    </location>
</feature>
<dbReference type="EMBL" id="JPSL02000030">
    <property type="protein sequence ID" value="KIX84829.1"/>
    <property type="molecule type" value="Genomic_DNA"/>
</dbReference>
<feature type="transmembrane region" description="Helical" evidence="1">
    <location>
        <begin position="280"/>
        <end position="300"/>
    </location>
</feature>
<evidence type="ECO:0000313" key="2">
    <source>
        <dbReference type="EMBL" id="KIX84829.1"/>
    </source>
</evidence>
<gene>
    <name evidence="2" type="ORF">THFILI_00410</name>
</gene>
<name>A0A0D6XA70_THEFI</name>
<accession>A0A0D6XA70</accession>
<dbReference type="Proteomes" id="UP000030364">
    <property type="component" value="Unassembled WGS sequence"/>
</dbReference>
<dbReference type="InterPro" id="IPR052026">
    <property type="entry name" value="ExeA_AAA_ATPase_DNA-bind"/>
</dbReference>
<organism evidence="2 3">
    <name type="scientific">Thermus filiformis</name>
    <dbReference type="NCBI Taxonomy" id="276"/>
    <lineage>
        <taxon>Bacteria</taxon>
        <taxon>Thermotogati</taxon>
        <taxon>Deinococcota</taxon>
        <taxon>Deinococci</taxon>
        <taxon>Thermales</taxon>
        <taxon>Thermaceae</taxon>
        <taxon>Thermus</taxon>
    </lineage>
</organism>
<dbReference type="Gene3D" id="3.40.50.300">
    <property type="entry name" value="P-loop containing nucleotide triphosphate hydrolases"/>
    <property type="match status" value="1"/>
</dbReference>
<reference evidence="2 3" key="1">
    <citation type="journal article" date="2015" name="Genome Announc.">
        <title>Draft Genome Sequence of the Thermophile Thermus filiformis ATCC 43280, Producer of Carotenoid-(Di)glucoside-Branched Fatty Acid (Di)esters and Source of Hyperthermostable Enzymes of Biotechnological Interest.</title>
        <authorList>
            <person name="Mandelli F."/>
            <person name="Oliveira Ramires B."/>
            <person name="Couger M.B."/>
            <person name="Paixao D.A."/>
            <person name="Camilo C.M."/>
            <person name="Polikarpov I."/>
            <person name="Prade R."/>
            <person name="Riano-Pachon D.M."/>
            <person name="Squina F.M."/>
        </authorList>
    </citation>
    <scope>NUCLEOTIDE SEQUENCE [LARGE SCALE GENOMIC DNA]</scope>
    <source>
        <strain evidence="2 3">ATCC 43280</strain>
    </source>
</reference>
<comment type="caution">
    <text evidence="2">The sequence shown here is derived from an EMBL/GenBank/DDBJ whole genome shotgun (WGS) entry which is preliminary data.</text>
</comment>
<keyword evidence="1" id="KW-1133">Transmembrane helix</keyword>
<keyword evidence="1" id="KW-0472">Membrane</keyword>
<evidence type="ECO:0008006" key="4">
    <source>
        <dbReference type="Google" id="ProtNLM"/>
    </source>
</evidence>
<dbReference type="PANTHER" id="PTHR35894:SF1">
    <property type="entry name" value="PHOSPHORIBULOKINASE _ URIDINE KINASE FAMILY"/>
    <property type="match status" value="1"/>
</dbReference>
<dbReference type="PANTHER" id="PTHR35894">
    <property type="entry name" value="GENERAL SECRETION PATHWAY PROTEIN A-RELATED"/>
    <property type="match status" value="1"/>
</dbReference>
<keyword evidence="1" id="KW-0812">Transmembrane</keyword>
<evidence type="ECO:0000313" key="3">
    <source>
        <dbReference type="Proteomes" id="UP000030364"/>
    </source>
</evidence>
<evidence type="ECO:0000256" key="1">
    <source>
        <dbReference type="SAM" id="Phobius"/>
    </source>
</evidence>
<sequence length="307" mass="33528">MSVFVGRKEEGRAVLLSARAGRGVVLSAPPGYGKSALLEELRPALEAWSVVLWTEKLAPFGAFLKDLFRALWDARIPVEGVDFSKDPEKDLQAWGKRYSSNEEKAKSLVRALRRYAESGVNRATLVVDDATGVTGSMVPWLVALSEVATLVLAVHPETLRKANTKRLWMRLDRVDLPPLSPRETRELAEALVERYGVVAEDREAYLARVVSLSGGIPGEVERLIRYVSAEDIVKNRDIGTGYAEGLARREERGIALAPILLVAGGVAIAARYLGLARGEMDLYVAGGIGIAAFVVLSPWLRKAVVVR</sequence>
<dbReference type="InterPro" id="IPR027417">
    <property type="entry name" value="P-loop_NTPase"/>
</dbReference>
<dbReference type="OrthoDB" id="30001at2"/>